<dbReference type="EMBL" id="CAXKWB010000152">
    <property type="protein sequence ID" value="CAL4059525.1"/>
    <property type="molecule type" value="Genomic_DNA"/>
</dbReference>
<protein>
    <submittedName>
        <fullName evidence="1">Uncharacterized protein</fullName>
    </submittedName>
</protein>
<feature type="non-terminal residue" evidence="1">
    <location>
        <position position="1"/>
    </location>
</feature>
<sequence length="116" mass="12970">GIYRTPGAAAAASPVLNNHPASDNHPALNNHTASLFACHGITYPHNHIHLRAARTYISFSVAICHNNILAAYGRKHILSWPKSMVKWADIGRQMIFSWLKFRRSYSVAEILTLTFC</sequence>
<name>A0AAV2PIH3_MEGNR</name>
<evidence type="ECO:0000313" key="1">
    <source>
        <dbReference type="EMBL" id="CAL4059525.1"/>
    </source>
</evidence>
<accession>A0AAV2PIH3</accession>
<evidence type="ECO:0000313" key="2">
    <source>
        <dbReference type="Proteomes" id="UP001497623"/>
    </source>
</evidence>
<organism evidence="1 2">
    <name type="scientific">Meganyctiphanes norvegica</name>
    <name type="common">Northern krill</name>
    <name type="synonym">Thysanopoda norvegica</name>
    <dbReference type="NCBI Taxonomy" id="48144"/>
    <lineage>
        <taxon>Eukaryota</taxon>
        <taxon>Metazoa</taxon>
        <taxon>Ecdysozoa</taxon>
        <taxon>Arthropoda</taxon>
        <taxon>Crustacea</taxon>
        <taxon>Multicrustacea</taxon>
        <taxon>Malacostraca</taxon>
        <taxon>Eumalacostraca</taxon>
        <taxon>Eucarida</taxon>
        <taxon>Euphausiacea</taxon>
        <taxon>Euphausiidae</taxon>
        <taxon>Meganyctiphanes</taxon>
    </lineage>
</organism>
<dbReference type="Proteomes" id="UP001497623">
    <property type="component" value="Unassembled WGS sequence"/>
</dbReference>
<reference evidence="1 2" key="1">
    <citation type="submission" date="2024-05" db="EMBL/GenBank/DDBJ databases">
        <authorList>
            <person name="Wallberg A."/>
        </authorList>
    </citation>
    <scope>NUCLEOTIDE SEQUENCE [LARGE SCALE GENOMIC DNA]</scope>
</reference>
<proteinExistence type="predicted"/>
<keyword evidence="2" id="KW-1185">Reference proteome</keyword>
<comment type="caution">
    <text evidence="1">The sequence shown here is derived from an EMBL/GenBank/DDBJ whole genome shotgun (WGS) entry which is preliminary data.</text>
</comment>
<gene>
    <name evidence="1" type="ORF">MNOR_LOCUS647</name>
</gene>
<dbReference type="AlphaFoldDB" id="A0AAV2PIH3"/>